<dbReference type="EMBL" id="KZ857417">
    <property type="protein sequence ID" value="RDX47654.1"/>
    <property type="molecule type" value="Genomic_DNA"/>
</dbReference>
<evidence type="ECO:0000313" key="3">
    <source>
        <dbReference type="Proteomes" id="UP000256964"/>
    </source>
</evidence>
<keyword evidence="3" id="KW-1185">Reference proteome</keyword>
<feature type="domain" description="Ribonucleases P/MRP subunit Pop8-like" evidence="1">
    <location>
        <begin position="18"/>
        <end position="78"/>
    </location>
</feature>
<protein>
    <recommendedName>
        <fullName evidence="1">Ribonucleases P/MRP subunit Pop8-like domain-containing protein</fullName>
    </recommendedName>
</protein>
<name>A0A371D537_9APHY</name>
<evidence type="ECO:0000313" key="2">
    <source>
        <dbReference type="EMBL" id="RDX47654.1"/>
    </source>
</evidence>
<proteinExistence type="predicted"/>
<evidence type="ECO:0000259" key="1">
    <source>
        <dbReference type="Pfam" id="PF20976"/>
    </source>
</evidence>
<sequence length="103" mass="11221">MPRRLTSDYHYIRFSVSPASTDILTIRKSIQDALGQSFGLVSSHTYVDVLWIANDGSEVVVRIGPSDAPKLLAAVTAWTGSLRLSLVKESSFLPSLLSVDKLS</sequence>
<dbReference type="Pfam" id="PF20976">
    <property type="entry name" value="Pop8"/>
    <property type="match status" value="1"/>
</dbReference>
<dbReference type="AlphaFoldDB" id="A0A371D537"/>
<organism evidence="2 3">
    <name type="scientific">Lentinus brumalis</name>
    <dbReference type="NCBI Taxonomy" id="2498619"/>
    <lineage>
        <taxon>Eukaryota</taxon>
        <taxon>Fungi</taxon>
        <taxon>Dikarya</taxon>
        <taxon>Basidiomycota</taxon>
        <taxon>Agaricomycotina</taxon>
        <taxon>Agaricomycetes</taxon>
        <taxon>Polyporales</taxon>
        <taxon>Polyporaceae</taxon>
        <taxon>Lentinus</taxon>
    </lineage>
</organism>
<dbReference type="OrthoDB" id="3265020at2759"/>
<dbReference type="Proteomes" id="UP000256964">
    <property type="component" value="Unassembled WGS sequence"/>
</dbReference>
<gene>
    <name evidence="2" type="ORF">OH76DRAFT_1405715</name>
</gene>
<reference evidence="2 3" key="1">
    <citation type="journal article" date="2018" name="Biotechnol. Biofuels">
        <title>Integrative visual omics of the white-rot fungus Polyporus brumalis exposes the biotechnological potential of its oxidative enzymes for delignifying raw plant biomass.</title>
        <authorList>
            <person name="Miyauchi S."/>
            <person name="Rancon A."/>
            <person name="Drula E."/>
            <person name="Hage H."/>
            <person name="Chaduli D."/>
            <person name="Favel A."/>
            <person name="Grisel S."/>
            <person name="Henrissat B."/>
            <person name="Herpoel-Gimbert I."/>
            <person name="Ruiz-Duenas F.J."/>
            <person name="Chevret D."/>
            <person name="Hainaut M."/>
            <person name="Lin J."/>
            <person name="Wang M."/>
            <person name="Pangilinan J."/>
            <person name="Lipzen A."/>
            <person name="Lesage-Meessen L."/>
            <person name="Navarro D."/>
            <person name="Riley R."/>
            <person name="Grigoriev I.V."/>
            <person name="Zhou S."/>
            <person name="Raouche S."/>
            <person name="Rosso M.N."/>
        </authorList>
    </citation>
    <scope>NUCLEOTIDE SEQUENCE [LARGE SCALE GENOMIC DNA]</scope>
    <source>
        <strain evidence="2 3">BRFM 1820</strain>
    </source>
</reference>
<dbReference type="InterPro" id="IPR049128">
    <property type="entry name" value="Pop8-like_dom"/>
</dbReference>
<accession>A0A371D537</accession>